<dbReference type="InterPro" id="IPR036855">
    <property type="entry name" value="Znf_CCCH_sf"/>
</dbReference>
<name>A0A7J6MS19_PERCH</name>
<keyword evidence="4 5" id="KW-0862">Zinc</keyword>
<dbReference type="GO" id="GO:0008270">
    <property type="term" value="F:zinc ion binding"/>
    <property type="evidence" value="ECO:0007669"/>
    <property type="project" value="UniProtKB-KW"/>
</dbReference>
<evidence type="ECO:0000256" key="3">
    <source>
        <dbReference type="ARBA" id="ARBA00022771"/>
    </source>
</evidence>
<sequence length="373" mass="40300">MMKRTNNRLTAAARLSPMEIPSATNPTNFDPTTMWEVLSPLPPNSAPATFEGLSALSPYAGPPSGADSNIRRKLRKTRVCKHFLRGRCHYGANCTFAHYDSELYKKPNLAKTKLCAKPNCSDPECTYAHSVEELRQPGEASDMDTARVDIEHEKVLGEQRALLTVHNLMATVADPAGSPGILPSPSILPNPMQQQQFGVSPNGGGQQQQQHGRYGGSRGGINRSTLHALAVKNEELQRQVEMSNTVLAHLLQVASAQAVPETPYVVPSSNVFSQATAAAQPEEGGGEEYGSRNWDINVVETPNSGCELTSVDEEHVTSVDEDEALSHWLATVTLEESGDTHEEGGDTHVNNHNAGTGSGGQYEDENGTFIYGR</sequence>
<dbReference type="OrthoDB" id="410307at2759"/>
<keyword evidence="9" id="KW-1185">Reference proteome</keyword>
<feature type="region of interest" description="Disordered" evidence="6">
    <location>
        <begin position="193"/>
        <end position="217"/>
    </location>
</feature>
<dbReference type="AlphaFoldDB" id="A0A7J6MS19"/>
<organism evidence="8 9">
    <name type="scientific">Perkinsus chesapeaki</name>
    <name type="common">Clam parasite</name>
    <name type="synonym">Perkinsus andrewsi</name>
    <dbReference type="NCBI Taxonomy" id="330153"/>
    <lineage>
        <taxon>Eukaryota</taxon>
        <taxon>Sar</taxon>
        <taxon>Alveolata</taxon>
        <taxon>Perkinsozoa</taxon>
        <taxon>Perkinsea</taxon>
        <taxon>Perkinsida</taxon>
        <taxon>Perkinsidae</taxon>
        <taxon>Perkinsus</taxon>
    </lineage>
</organism>
<proteinExistence type="predicted"/>
<keyword evidence="1 5" id="KW-0479">Metal-binding</keyword>
<evidence type="ECO:0000256" key="4">
    <source>
        <dbReference type="ARBA" id="ARBA00022833"/>
    </source>
</evidence>
<evidence type="ECO:0000313" key="8">
    <source>
        <dbReference type="EMBL" id="KAF4674020.1"/>
    </source>
</evidence>
<evidence type="ECO:0000256" key="1">
    <source>
        <dbReference type="ARBA" id="ARBA00022723"/>
    </source>
</evidence>
<protein>
    <recommendedName>
        <fullName evidence="7">C3H1-type domain-containing protein</fullName>
    </recommendedName>
</protein>
<feature type="region of interest" description="Disordered" evidence="6">
    <location>
        <begin position="338"/>
        <end position="373"/>
    </location>
</feature>
<gene>
    <name evidence="8" type="ORF">FOL47_009811</name>
</gene>
<dbReference type="PANTHER" id="PTHR12547">
    <property type="entry name" value="CCCH ZINC FINGER/TIS11-RELATED"/>
    <property type="match status" value="1"/>
</dbReference>
<dbReference type="Gene3D" id="3.30.1370.210">
    <property type="match status" value="1"/>
</dbReference>
<feature type="zinc finger region" description="C3H1-type" evidence="5">
    <location>
        <begin position="74"/>
        <end position="101"/>
    </location>
</feature>
<dbReference type="InterPro" id="IPR041367">
    <property type="entry name" value="Znf-CCCH_4"/>
</dbReference>
<evidence type="ECO:0000256" key="2">
    <source>
        <dbReference type="ARBA" id="ARBA00022737"/>
    </source>
</evidence>
<dbReference type="PANTHER" id="PTHR12547:SF173">
    <property type="entry name" value="ZINC FINGER CCCH DOMAIN-CONTAINING PROTEIN 52"/>
    <property type="match status" value="1"/>
</dbReference>
<comment type="caution">
    <text evidence="8">The sequence shown here is derived from an EMBL/GenBank/DDBJ whole genome shotgun (WGS) entry which is preliminary data.</text>
</comment>
<keyword evidence="3 5" id="KW-0863">Zinc-finger</keyword>
<feature type="domain" description="C3H1-type" evidence="7">
    <location>
        <begin position="74"/>
        <end position="101"/>
    </location>
</feature>
<evidence type="ECO:0000256" key="5">
    <source>
        <dbReference type="PROSITE-ProRule" id="PRU00723"/>
    </source>
</evidence>
<keyword evidence="2" id="KW-0677">Repeat</keyword>
<dbReference type="SMART" id="SM00356">
    <property type="entry name" value="ZnF_C3H1"/>
    <property type="match status" value="2"/>
</dbReference>
<dbReference type="GO" id="GO:0003729">
    <property type="term" value="F:mRNA binding"/>
    <property type="evidence" value="ECO:0007669"/>
    <property type="project" value="InterPro"/>
</dbReference>
<evidence type="ECO:0000259" key="7">
    <source>
        <dbReference type="PROSITE" id="PS50103"/>
    </source>
</evidence>
<reference evidence="8 9" key="1">
    <citation type="submission" date="2020-04" db="EMBL/GenBank/DDBJ databases">
        <title>Perkinsus chesapeaki whole genome sequence.</title>
        <authorList>
            <person name="Bogema D.R."/>
        </authorList>
    </citation>
    <scope>NUCLEOTIDE SEQUENCE [LARGE SCALE GENOMIC DNA]</scope>
    <source>
        <strain evidence="8">ATCC PRA-425</strain>
    </source>
</reference>
<dbReference type="SUPFAM" id="SSF90229">
    <property type="entry name" value="CCCH zinc finger"/>
    <property type="match status" value="1"/>
</dbReference>
<dbReference type="Pfam" id="PF18044">
    <property type="entry name" value="zf-CCCH_4"/>
    <property type="match status" value="1"/>
</dbReference>
<evidence type="ECO:0000256" key="6">
    <source>
        <dbReference type="SAM" id="MobiDB-lite"/>
    </source>
</evidence>
<dbReference type="EMBL" id="JAAPAO010000071">
    <property type="protein sequence ID" value="KAF4674020.1"/>
    <property type="molecule type" value="Genomic_DNA"/>
</dbReference>
<accession>A0A7J6MS19</accession>
<dbReference type="InterPro" id="IPR000571">
    <property type="entry name" value="Znf_CCCH"/>
</dbReference>
<dbReference type="InterPro" id="IPR045877">
    <property type="entry name" value="ZFP36-like"/>
</dbReference>
<dbReference type="PROSITE" id="PS50103">
    <property type="entry name" value="ZF_C3H1"/>
    <property type="match status" value="1"/>
</dbReference>
<dbReference type="Proteomes" id="UP000591131">
    <property type="component" value="Unassembled WGS sequence"/>
</dbReference>
<evidence type="ECO:0000313" key="9">
    <source>
        <dbReference type="Proteomes" id="UP000591131"/>
    </source>
</evidence>